<dbReference type="GeneID" id="81381497"/>
<evidence type="ECO:0000313" key="4">
    <source>
        <dbReference type="EMBL" id="KAJ5234242.1"/>
    </source>
</evidence>
<evidence type="ECO:0000259" key="2">
    <source>
        <dbReference type="Pfam" id="PF06985"/>
    </source>
</evidence>
<evidence type="ECO:0000256" key="1">
    <source>
        <dbReference type="PROSITE-ProRule" id="PRU00023"/>
    </source>
</evidence>
<feature type="domain" description="Heterokaryon incompatibility" evidence="2">
    <location>
        <begin position="27"/>
        <end position="117"/>
    </location>
</feature>
<dbReference type="SMART" id="SM00248">
    <property type="entry name" value="ANK"/>
    <property type="match status" value="11"/>
</dbReference>
<dbReference type="AlphaFoldDB" id="A0A9W9P2N4"/>
<dbReference type="InterPro" id="IPR002110">
    <property type="entry name" value="Ankyrin_rpt"/>
</dbReference>
<feature type="repeat" description="ANK" evidence="1">
    <location>
        <begin position="856"/>
        <end position="888"/>
    </location>
</feature>
<dbReference type="Pfam" id="PF13637">
    <property type="entry name" value="Ank_4"/>
    <property type="match status" value="1"/>
</dbReference>
<keyword evidence="5" id="KW-1185">Reference proteome</keyword>
<dbReference type="Pfam" id="PF12796">
    <property type="entry name" value="Ank_2"/>
    <property type="match status" value="3"/>
</dbReference>
<dbReference type="Pfam" id="PF06985">
    <property type="entry name" value="HET"/>
    <property type="match status" value="1"/>
</dbReference>
<feature type="repeat" description="ANK" evidence="1">
    <location>
        <begin position="725"/>
        <end position="757"/>
    </location>
</feature>
<dbReference type="InterPro" id="IPR058525">
    <property type="entry name" value="DUF8212"/>
</dbReference>
<feature type="domain" description="DUF8212" evidence="3">
    <location>
        <begin position="225"/>
        <end position="250"/>
    </location>
</feature>
<gene>
    <name evidence="4" type="ORF">N7469_003410</name>
</gene>
<dbReference type="Pfam" id="PF26640">
    <property type="entry name" value="DUF8212"/>
    <property type="match status" value="1"/>
</dbReference>
<evidence type="ECO:0000259" key="3">
    <source>
        <dbReference type="Pfam" id="PF26640"/>
    </source>
</evidence>
<dbReference type="Gene3D" id="1.25.40.20">
    <property type="entry name" value="Ankyrin repeat-containing domain"/>
    <property type="match status" value="3"/>
</dbReference>
<protein>
    <submittedName>
        <fullName evidence="4">HET-domain-containing protein</fullName>
    </submittedName>
</protein>
<keyword evidence="1" id="KW-0040">ANK repeat</keyword>
<reference evidence="4" key="1">
    <citation type="submission" date="2022-11" db="EMBL/GenBank/DDBJ databases">
        <authorList>
            <person name="Petersen C."/>
        </authorList>
    </citation>
    <scope>NUCLEOTIDE SEQUENCE</scope>
    <source>
        <strain evidence="4">IBT 23319</strain>
    </source>
</reference>
<dbReference type="PROSITE" id="PS50297">
    <property type="entry name" value="ANK_REP_REGION"/>
    <property type="match status" value="6"/>
</dbReference>
<feature type="repeat" description="ANK" evidence="1">
    <location>
        <begin position="757"/>
        <end position="789"/>
    </location>
</feature>
<dbReference type="PANTHER" id="PTHR10622">
    <property type="entry name" value="HET DOMAIN-CONTAINING PROTEIN"/>
    <property type="match status" value="1"/>
</dbReference>
<dbReference type="InterPro" id="IPR036770">
    <property type="entry name" value="Ankyrin_rpt-contain_sf"/>
</dbReference>
<dbReference type="EMBL" id="JAPQKT010000003">
    <property type="protein sequence ID" value="KAJ5234242.1"/>
    <property type="molecule type" value="Genomic_DNA"/>
</dbReference>
<dbReference type="InterPro" id="IPR010730">
    <property type="entry name" value="HET"/>
</dbReference>
<accession>A0A9W9P2N4</accession>
<dbReference type="Proteomes" id="UP001147733">
    <property type="component" value="Unassembled WGS sequence"/>
</dbReference>
<dbReference type="OrthoDB" id="674604at2759"/>
<evidence type="ECO:0000313" key="5">
    <source>
        <dbReference type="Proteomes" id="UP001147733"/>
    </source>
</evidence>
<feature type="repeat" description="ANK" evidence="1">
    <location>
        <begin position="472"/>
        <end position="504"/>
    </location>
</feature>
<reference evidence="4" key="2">
    <citation type="journal article" date="2023" name="IMA Fungus">
        <title>Comparative genomic study of the Penicillium genus elucidates a diverse pangenome and 15 lateral gene transfer events.</title>
        <authorList>
            <person name="Petersen C."/>
            <person name="Sorensen T."/>
            <person name="Nielsen M.R."/>
            <person name="Sondergaard T.E."/>
            <person name="Sorensen J.L."/>
            <person name="Fitzpatrick D.A."/>
            <person name="Frisvad J.C."/>
            <person name="Nielsen K.L."/>
        </authorList>
    </citation>
    <scope>NUCLEOTIDE SEQUENCE</scope>
    <source>
        <strain evidence="4">IBT 23319</strain>
    </source>
</reference>
<feature type="repeat" description="ANK" evidence="1">
    <location>
        <begin position="790"/>
        <end position="822"/>
    </location>
</feature>
<comment type="caution">
    <text evidence="4">The sequence shown here is derived from an EMBL/GenBank/DDBJ whole genome shotgun (WGS) entry which is preliminary data.</text>
</comment>
<organism evidence="4 5">
    <name type="scientific">Penicillium citrinum</name>
    <dbReference type="NCBI Taxonomy" id="5077"/>
    <lineage>
        <taxon>Eukaryota</taxon>
        <taxon>Fungi</taxon>
        <taxon>Dikarya</taxon>
        <taxon>Ascomycota</taxon>
        <taxon>Pezizomycotina</taxon>
        <taxon>Eurotiomycetes</taxon>
        <taxon>Eurotiomycetidae</taxon>
        <taxon>Eurotiales</taxon>
        <taxon>Aspergillaceae</taxon>
        <taxon>Penicillium</taxon>
    </lineage>
</organism>
<dbReference type="PROSITE" id="PS50088">
    <property type="entry name" value="ANK_REPEAT"/>
    <property type="match status" value="6"/>
</dbReference>
<feature type="repeat" description="ANK" evidence="1">
    <location>
        <begin position="439"/>
        <end position="471"/>
    </location>
</feature>
<dbReference type="RefSeq" id="XP_056501742.1">
    <property type="nucleotide sequence ID" value="XM_056642330.1"/>
</dbReference>
<name>A0A9W9P2N4_PENCI</name>
<sequence>MRLVRTAESANGRFEIKEFSDNAIPPYAILSHTWGEEEVTFQDMQGTSATLKKGYEKIKQGCALARRQDFNLDYIWIDTCCIDKTSSSELSEAINSMFRWYQESRVCFAFLADVSSKDDFPKSRWFTRGWTLQELIAPSHLVFFRQDWTELRMGSLEEVRRVISNVTGIPVGVLSDKQSLEKYSVAQRMSWASKRETTRVEDGAYCLMGLFGVNIPLIYGERESAFIRLQEEIMRVMDDHTIFAWKAEHGHGILAPNSAAFRDSHDIVCFDPFDTPTTPLSVSNRGIHLNLRFKGVGHEGLGLAILHCKGTGSRKDKLIAIYVKDLSMNMQQFQRVRTDWLEPIDLINLSPVDYHLTNMCVQADRMTHIHSTTSEVTAPPKSLKFLDPEIFTSEDLAEMMGPGVGPKDLLRSAAAGTINFMWLLLTRDDVDIEIRDEWYQRTPLLCAAANGHESAVRLLLERGADIEAQDRIFRTPLILAAMGGHGPTVKLLLAKGSVVDAKDKKDQTALLHAVELNHYSVAQILIDRISATQGSGVFVPSIRRAVMNGHDRILKLLLDQGVSTETKMTERGGTRLLYAAAERELASTVYLLLENGARVLTDSEIDTQAALGMRLTFTNANDYISTLRTVFSELLLEGVELRVEEKDTRLYQIMSFLVTDSEGKRRKCERALIHNVVRILFGKDGNIQEFEDTSSELLTFATTEGCTSMVKTLLEKGVDVEGKEGGPKPLWLAVDNGHPLIVKMLLEAGANPERGGRLRIPLQVAAEEGNTVIARILIEHGANPDGQGSELGKPLSVAAMRGYTPIVKLLLECGANPNIIAFRYTCGPLSFAAQHGYIWIVELLLEHGAAVEGLRRNKRPLALAIKNGYEPIVDLLLKKGARMTWSDKLLRMSPWVPPRKELPAFHQYHCYCETAYYS</sequence>
<dbReference type="PANTHER" id="PTHR10622:SF10">
    <property type="entry name" value="HET DOMAIN-CONTAINING PROTEIN"/>
    <property type="match status" value="1"/>
</dbReference>
<proteinExistence type="predicted"/>
<dbReference type="SUPFAM" id="SSF48403">
    <property type="entry name" value="Ankyrin repeat"/>
    <property type="match status" value="2"/>
</dbReference>